<feature type="transmembrane region" description="Helical" evidence="5">
    <location>
        <begin position="145"/>
        <end position="165"/>
    </location>
</feature>
<feature type="domain" description="EamA" evidence="6">
    <location>
        <begin position="6"/>
        <end position="137"/>
    </location>
</feature>
<dbReference type="RefSeq" id="WP_013388847.1">
    <property type="nucleotide sequence ID" value="NC_014633.1"/>
</dbReference>
<evidence type="ECO:0000313" key="7">
    <source>
        <dbReference type="EMBL" id="ADO84188.1"/>
    </source>
</evidence>
<keyword evidence="4 5" id="KW-0472">Membrane</keyword>
<evidence type="ECO:0000256" key="3">
    <source>
        <dbReference type="ARBA" id="ARBA00022989"/>
    </source>
</evidence>
<dbReference type="KEGG" id="ipo:Ilyop_2429"/>
<dbReference type="AlphaFoldDB" id="E3HDK2"/>
<evidence type="ECO:0000256" key="5">
    <source>
        <dbReference type="SAM" id="Phobius"/>
    </source>
</evidence>
<keyword evidence="7" id="KW-0614">Plasmid</keyword>
<feature type="transmembrane region" description="Helical" evidence="5">
    <location>
        <begin position="37"/>
        <end position="52"/>
    </location>
</feature>
<name>E3HDK2_ILYPC</name>
<dbReference type="Pfam" id="PF00892">
    <property type="entry name" value="EamA"/>
    <property type="match status" value="2"/>
</dbReference>
<protein>
    <recommendedName>
        <fullName evidence="6">EamA domain-containing protein</fullName>
    </recommendedName>
</protein>
<comment type="subcellular location">
    <subcellularLocation>
        <location evidence="1">Membrane</location>
        <topology evidence="1">Multi-pass membrane protein</topology>
    </subcellularLocation>
</comment>
<feature type="transmembrane region" description="Helical" evidence="5">
    <location>
        <begin position="262"/>
        <end position="279"/>
    </location>
</feature>
<sequence length="291" mass="32230">MKDKTKAILFMIFSGFAFGFMGATVKLSGNIPVFEKVFFRNLVSLLVAFYMIKKSKVSIFGKMENQKFLMLRSIMGLLGVFANFYAINHLVLADSTMLNKLSPFFVTIFAFIFLKEKLSKIQIPALILAFSGALLIIKPQFSLEVLPALSGAFSGMCAGAAYTVIRYLKGKEEPATIIFYFSLVSVLGTIPFLLLNFQVPSNYQLLYLLGTGVFAALGQFMITLAYKYAPASEVSIYNYFSVISSGIIGFILWGEIPDLKSISGAVIITLVAVFSFFYIKKEESKVLKTSV</sequence>
<geneLocation type="plasmid" evidence="7 8">
    <name>pILYOP01</name>
</geneLocation>
<dbReference type="Proteomes" id="UP000006875">
    <property type="component" value="Plasmid pILYOP01"/>
</dbReference>
<evidence type="ECO:0000256" key="4">
    <source>
        <dbReference type="ARBA" id="ARBA00023136"/>
    </source>
</evidence>
<accession>E3HDK2</accession>
<dbReference type="PANTHER" id="PTHR22911:SF6">
    <property type="entry name" value="SOLUTE CARRIER FAMILY 35 MEMBER G1"/>
    <property type="match status" value="1"/>
</dbReference>
<dbReference type="SUPFAM" id="SSF103481">
    <property type="entry name" value="Multidrug resistance efflux transporter EmrE"/>
    <property type="match status" value="2"/>
</dbReference>
<dbReference type="PANTHER" id="PTHR22911">
    <property type="entry name" value="ACYL-MALONYL CONDENSING ENZYME-RELATED"/>
    <property type="match status" value="1"/>
</dbReference>
<keyword evidence="2 5" id="KW-0812">Transmembrane</keyword>
<feature type="transmembrane region" description="Helical" evidence="5">
    <location>
        <begin position="7"/>
        <end position="25"/>
    </location>
</feature>
<evidence type="ECO:0000256" key="2">
    <source>
        <dbReference type="ARBA" id="ARBA00022692"/>
    </source>
</evidence>
<feature type="transmembrane region" description="Helical" evidence="5">
    <location>
        <begin position="73"/>
        <end position="91"/>
    </location>
</feature>
<feature type="transmembrane region" description="Helical" evidence="5">
    <location>
        <begin position="236"/>
        <end position="256"/>
    </location>
</feature>
<dbReference type="OrthoDB" id="5148831at2"/>
<dbReference type="GO" id="GO:0016020">
    <property type="term" value="C:membrane"/>
    <property type="evidence" value="ECO:0007669"/>
    <property type="project" value="UniProtKB-SubCell"/>
</dbReference>
<dbReference type="HOGENOM" id="CLU_032828_0_1_0"/>
<reference evidence="7 8" key="1">
    <citation type="journal article" date="2010" name="Stand. Genomic Sci.">
        <title>Complete genome sequence of Ilyobacter polytropus type strain (CuHbu1).</title>
        <authorList>
            <person name="Sikorski J."/>
            <person name="Chertkov O."/>
            <person name="Lapidus A."/>
            <person name="Nolan M."/>
            <person name="Lucas S."/>
            <person name="Del Rio T.G."/>
            <person name="Tice H."/>
            <person name="Cheng J.F."/>
            <person name="Tapia R."/>
            <person name="Han C."/>
            <person name="Goodwin L."/>
            <person name="Pitluck S."/>
            <person name="Liolios K."/>
            <person name="Ivanova N."/>
            <person name="Mavromatis K."/>
            <person name="Mikhailova N."/>
            <person name="Pati A."/>
            <person name="Chen A."/>
            <person name="Palaniappan K."/>
            <person name="Land M."/>
            <person name="Hauser L."/>
            <person name="Chang Y.J."/>
            <person name="Jeffries C.D."/>
            <person name="Brambilla E."/>
            <person name="Yasawong M."/>
            <person name="Rohde M."/>
            <person name="Pukall R."/>
            <person name="Spring S."/>
            <person name="Goker M."/>
            <person name="Woyke T."/>
            <person name="Bristow J."/>
            <person name="Eisen J.A."/>
            <person name="Markowitz V."/>
            <person name="Hugenholtz P."/>
            <person name="Kyrpides N.C."/>
            <person name="Klenk H.P."/>
        </authorList>
    </citation>
    <scope>NUCLEOTIDE SEQUENCE [LARGE SCALE GENOMIC DNA]</scope>
    <source>
        <strain evidence="8">ATCC 51220 / DSM 2926 / LMG 16218 / CuHBu1</strain>
        <plasmid evidence="8">pILYOP01</plasmid>
    </source>
</reference>
<keyword evidence="3 5" id="KW-1133">Transmembrane helix</keyword>
<evidence type="ECO:0000259" key="6">
    <source>
        <dbReference type="Pfam" id="PF00892"/>
    </source>
</evidence>
<dbReference type="EMBL" id="CP002282">
    <property type="protein sequence ID" value="ADO84188.1"/>
    <property type="molecule type" value="Genomic_DNA"/>
</dbReference>
<keyword evidence="8" id="KW-1185">Reference proteome</keyword>
<feature type="transmembrane region" description="Helical" evidence="5">
    <location>
        <begin position="177"/>
        <end position="199"/>
    </location>
</feature>
<evidence type="ECO:0000256" key="1">
    <source>
        <dbReference type="ARBA" id="ARBA00004141"/>
    </source>
</evidence>
<dbReference type="InterPro" id="IPR037185">
    <property type="entry name" value="EmrE-like"/>
</dbReference>
<evidence type="ECO:0000313" key="8">
    <source>
        <dbReference type="Proteomes" id="UP000006875"/>
    </source>
</evidence>
<organism evidence="7 8">
    <name type="scientific">Ilyobacter polytropus (strain ATCC 51220 / DSM 2926 / LMG 16218 / CuHBu1)</name>
    <dbReference type="NCBI Taxonomy" id="572544"/>
    <lineage>
        <taxon>Bacteria</taxon>
        <taxon>Fusobacteriati</taxon>
        <taxon>Fusobacteriota</taxon>
        <taxon>Fusobacteriia</taxon>
        <taxon>Fusobacteriales</taxon>
        <taxon>Fusobacteriaceae</taxon>
        <taxon>Ilyobacter</taxon>
    </lineage>
</organism>
<feature type="transmembrane region" description="Helical" evidence="5">
    <location>
        <begin position="205"/>
        <end position="224"/>
    </location>
</feature>
<proteinExistence type="predicted"/>
<feature type="transmembrane region" description="Helical" evidence="5">
    <location>
        <begin position="97"/>
        <end position="114"/>
    </location>
</feature>
<dbReference type="InterPro" id="IPR000620">
    <property type="entry name" value="EamA_dom"/>
</dbReference>
<gene>
    <name evidence="7" type="ordered locus">Ilyop_2429</name>
</gene>
<feature type="domain" description="EamA" evidence="6">
    <location>
        <begin position="150"/>
        <end position="275"/>
    </location>
</feature>
<feature type="transmembrane region" description="Helical" evidence="5">
    <location>
        <begin position="121"/>
        <end position="139"/>
    </location>
</feature>